<organism evidence="2 4">
    <name type="scientific">Ictalurus punctatus</name>
    <name type="common">Channel catfish</name>
    <name type="synonym">Silurus punctatus</name>
    <dbReference type="NCBI Taxonomy" id="7998"/>
    <lineage>
        <taxon>Eukaryota</taxon>
        <taxon>Metazoa</taxon>
        <taxon>Chordata</taxon>
        <taxon>Craniata</taxon>
        <taxon>Vertebrata</taxon>
        <taxon>Euteleostomi</taxon>
        <taxon>Actinopterygii</taxon>
        <taxon>Neopterygii</taxon>
        <taxon>Teleostei</taxon>
        <taxon>Ostariophysi</taxon>
        <taxon>Siluriformes</taxon>
        <taxon>Ictaluridae</taxon>
        <taxon>Ictalurus</taxon>
    </lineage>
</organism>
<feature type="compositionally biased region" description="Basic and acidic residues" evidence="1">
    <location>
        <begin position="159"/>
        <end position="201"/>
    </location>
</feature>
<sequence length="581" mass="66555">MDDDFELRREQRRQKREEMRLEAERMAYRRTEEDEEEAARERRRRARQERIRYKDGEEVANPAESVGQNSHSVTVTETVSSSEMSSGRAGEGDDDELALLDRLAKREERRQRRMKEAMDRQKQLESIDAPSYSSYSVESSSTTSYRAFNDQEDESALNSKEEVKEDLKEEVIPQKEVVEEKPRRSYLREQESTEEKAKIEDEGNTGQDAVRPSDKCKSLNEDLADSTVISKQEVEEAVAEVDEDVEEVEENELEMEDEYAGRKSKQQNGGVYEDSKHKQVERTQSRGSVHSSEGPPAEEGDDGEQTRLEAERKLEELKRRRDETESEEFERMKQKQQEAEAELEELKRKREERRKVLEEEERLKKQEEAERKAREEEEKRRMKEEIERRRAEAAERRQKVEEEVDGEASKPFKCVSPRGSSLKIGERAEFLNRSAQKSAVKASQSPVVSKIDNRLEQYTTAVQSNKEVRSPRVAAIDLPVVSDGVRNIKSMWEKGNVFSSTISTPSSNKDAAGIKVGVAGRINDWLNKTPESKTPGGRPGLQDLKPGDVSGKRNLWENKSSSATKVTSRGESKSVANGMGH</sequence>
<dbReference type="Proteomes" id="UP000221080">
    <property type="component" value="Chromosome 19"/>
</dbReference>
<dbReference type="GO" id="GO:0003779">
    <property type="term" value="F:actin binding"/>
    <property type="evidence" value="ECO:0007669"/>
    <property type="project" value="InterPro"/>
</dbReference>
<evidence type="ECO:0000313" key="2">
    <source>
        <dbReference type="Proteomes" id="UP000221080"/>
    </source>
</evidence>
<feature type="compositionally biased region" description="Low complexity" evidence="1">
    <location>
        <begin position="70"/>
        <end position="86"/>
    </location>
</feature>
<reference evidence="3 4" key="2">
    <citation type="submission" date="2025-04" db="UniProtKB">
        <authorList>
            <consortium name="RefSeq"/>
        </authorList>
    </citation>
    <scope>IDENTIFICATION</scope>
    <source>
        <tissue evidence="3 4">Blood</tissue>
    </source>
</reference>
<dbReference type="PANTHER" id="PTHR18949:SF0">
    <property type="entry name" value="CALDESMON"/>
    <property type="match status" value="1"/>
</dbReference>
<feature type="compositionally biased region" description="Basic and acidic residues" evidence="1">
    <location>
        <begin position="273"/>
        <end position="284"/>
    </location>
</feature>
<dbReference type="CTD" id="322909"/>
<feature type="compositionally biased region" description="Acidic residues" evidence="1">
    <location>
        <begin position="235"/>
        <end position="258"/>
    </location>
</feature>
<evidence type="ECO:0000313" key="4">
    <source>
        <dbReference type="RefSeq" id="XP_017349542.1"/>
    </source>
</evidence>
<dbReference type="InterPro" id="IPR006017">
    <property type="entry name" value="Caldesmon"/>
</dbReference>
<feature type="compositionally biased region" description="Polar residues" evidence="1">
    <location>
        <begin position="557"/>
        <end position="569"/>
    </location>
</feature>
<dbReference type="GO" id="GO:0015629">
    <property type="term" value="C:actin cytoskeleton"/>
    <property type="evidence" value="ECO:0007669"/>
    <property type="project" value="TreeGrafter"/>
</dbReference>
<feature type="compositionally biased region" description="Basic and acidic residues" evidence="1">
    <location>
        <begin position="102"/>
        <end position="125"/>
    </location>
</feature>
<protein>
    <submittedName>
        <fullName evidence="3 4">Caldesmon 1a isoform X1</fullName>
    </submittedName>
</protein>
<feature type="compositionally biased region" description="Low complexity" evidence="1">
    <location>
        <begin position="131"/>
        <end position="145"/>
    </location>
</feature>
<dbReference type="RefSeq" id="XP_017349542.1">
    <property type="nucleotide sequence ID" value="XM_017494053.3"/>
</dbReference>
<dbReference type="GO" id="GO:0005516">
    <property type="term" value="F:calmodulin binding"/>
    <property type="evidence" value="ECO:0007669"/>
    <property type="project" value="InterPro"/>
</dbReference>
<reference evidence="2" key="1">
    <citation type="journal article" date="2016" name="Nat. Commun.">
        <title>The channel catfish genome sequence provides insights into the evolution of scale formation in teleosts.</title>
        <authorList>
            <person name="Liu Z."/>
            <person name="Liu S."/>
            <person name="Yao J."/>
            <person name="Bao L."/>
            <person name="Zhang J."/>
            <person name="Li Y."/>
            <person name="Jiang C."/>
            <person name="Sun L."/>
            <person name="Wang R."/>
            <person name="Zhang Y."/>
            <person name="Zhou T."/>
            <person name="Zeng Q."/>
            <person name="Fu Q."/>
            <person name="Gao S."/>
            <person name="Li N."/>
            <person name="Koren S."/>
            <person name="Jiang Y."/>
            <person name="Zimin A."/>
            <person name="Xu P."/>
            <person name="Phillippy A.M."/>
            <person name="Geng X."/>
            <person name="Song L."/>
            <person name="Sun F."/>
            <person name="Li C."/>
            <person name="Wang X."/>
            <person name="Chen A."/>
            <person name="Jin Y."/>
            <person name="Yuan Z."/>
            <person name="Yang Y."/>
            <person name="Tan S."/>
            <person name="Peatman E."/>
            <person name="Lu J."/>
            <person name="Qin Z."/>
            <person name="Dunham R."/>
            <person name="Li Z."/>
            <person name="Sonstegard T."/>
            <person name="Feng J."/>
            <person name="Danzmann R.G."/>
            <person name="Schroeder S."/>
            <person name="Scheffler B."/>
            <person name="Duke M.V."/>
            <person name="Ballard L."/>
            <person name="Kucuktas H."/>
            <person name="Kaltenboeck L."/>
            <person name="Liu H."/>
            <person name="Armbruster J."/>
            <person name="Xie Y."/>
            <person name="Kirby M.L."/>
            <person name="Tian Y."/>
            <person name="Flanagan M.E."/>
            <person name="Mu W."/>
            <person name="Waldbieser G.C."/>
        </authorList>
    </citation>
    <scope>NUCLEOTIDE SEQUENCE [LARGE SCALE GENOMIC DNA]</scope>
    <source>
        <strain evidence="2">SDA103</strain>
    </source>
</reference>
<feature type="compositionally biased region" description="Basic and acidic residues" evidence="1">
    <location>
        <begin position="304"/>
        <end position="401"/>
    </location>
</feature>
<dbReference type="Pfam" id="PF02029">
    <property type="entry name" value="Caldesmon"/>
    <property type="match status" value="1"/>
</dbReference>
<dbReference type="GO" id="GO:0017022">
    <property type="term" value="F:myosin binding"/>
    <property type="evidence" value="ECO:0007669"/>
    <property type="project" value="InterPro"/>
</dbReference>
<dbReference type="GeneID" id="108279690"/>
<proteinExistence type="predicted"/>
<dbReference type="RefSeq" id="XP_017349541.1">
    <property type="nucleotide sequence ID" value="XM_017494052.3"/>
</dbReference>
<accession>A0A2D0T3P7</accession>
<gene>
    <name evidence="3 4" type="primary">cald1a</name>
</gene>
<feature type="compositionally biased region" description="Basic and acidic residues" evidence="1">
    <location>
        <begin position="211"/>
        <end position="220"/>
    </location>
</feature>
<dbReference type="AlphaFoldDB" id="A0A2D0T3P7"/>
<dbReference type="GO" id="GO:0001525">
    <property type="term" value="P:angiogenesis"/>
    <property type="evidence" value="ECO:0007669"/>
    <property type="project" value="TreeGrafter"/>
</dbReference>
<keyword evidence="2" id="KW-1185">Reference proteome</keyword>
<dbReference type="GO" id="GO:0006936">
    <property type="term" value="P:muscle contraction"/>
    <property type="evidence" value="ECO:0007669"/>
    <property type="project" value="InterPro"/>
</dbReference>
<dbReference type="PANTHER" id="PTHR18949">
    <property type="entry name" value="CALDESMON"/>
    <property type="match status" value="1"/>
</dbReference>
<evidence type="ECO:0000313" key="3">
    <source>
        <dbReference type="RefSeq" id="XP_017349541.1"/>
    </source>
</evidence>
<dbReference type="KEGG" id="ipu:108279690"/>
<dbReference type="InterPro" id="IPR006018">
    <property type="entry name" value="Caldesmon_LSP"/>
</dbReference>
<dbReference type="PRINTS" id="PR01076">
    <property type="entry name" value="CALDESMON"/>
</dbReference>
<feature type="region of interest" description="Disordered" evidence="1">
    <location>
        <begin position="26"/>
        <end position="418"/>
    </location>
</feature>
<evidence type="ECO:0000256" key="1">
    <source>
        <dbReference type="SAM" id="MobiDB-lite"/>
    </source>
</evidence>
<feature type="region of interest" description="Disordered" evidence="1">
    <location>
        <begin position="525"/>
        <end position="581"/>
    </location>
</feature>
<dbReference type="OrthoDB" id="9908857at2759"/>
<name>A0A2D0T3P7_ICTPU</name>
<feature type="compositionally biased region" description="Basic and acidic residues" evidence="1">
    <location>
        <begin position="48"/>
        <end position="57"/>
    </location>
</feature>
<dbReference type="GO" id="GO:0051017">
    <property type="term" value="P:actin filament bundle assembly"/>
    <property type="evidence" value="ECO:0007669"/>
    <property type="project" value="TreeGrafter"/>
</dbReference>